<dbReference type="PANTHER" id="PTHR35046:SF18">
    <property type="entry name" value="RNA-DIRECTED DNA POLYMERASE"/>
    <property type="match status" value="1"/>
</dbReference>
<dbReference type="PROSITE" id="PS50994">
    <property type="entry name" value="INTEGRASE"/>
    <property type="match status" value="1"/>
</dbReference>
<dbReference type="InterPro" id="IPR012337">
    <property type="entry name" value="RNaseH-like_sf"/>
</dbReference>
<dbReference type="PANTHER" id="PTHR35046">
    <property type="entry name" value="ZINC KNUCKLE (CCHC-TYPE) FAMILY PROTEIN"/>
    <property type="match status" value="1"/>
</dbReference>
<comment type="caution">
    <text evidence="3">The sequence shown here is derived from an EMBL/GenBank/DDBJ whole genome shotgun (WGS) entry which is preliminary data.</text>
</comment>
<dbReference type="InterPro" id="IPR036397">
    <property type="entry name" value="RNaseH_sf"/>
</dbReference>
<feature type="domain" description="Integrase catalytic" evidence="2">
    <location>
        <begin position="5"/>
        <end position="144"/>
    </location>
</feature>
<evidence type="ECO:0000259" key="2">
    <source>
        <dbReference type="PROSITE" id="PS50994"/>
    </source>
</evidence>
<keyword evidence="4" id="KW-1185">Reference proteome</keyword>
<name>A0ABQ4ZQ59_9ASTR</name>
<evidence type="ECO:0000313" key="3">
    <source>
        <dbReference type="EMBL" id="GJS92394.1"/>
    </source>
</evidence>
<feature type="compositionally biased region" description="Basic and acidic residues" evidence="1">
    <location>
        <begin position="117"/>
        <end position="144"/>
    </location>
</feature>
<dbReference type="EMBL" id="BQNB010011578">
    <property type="protein sequence ID" value="GJS92394.1"/>
    <property type="molecule type" value="Genomic_DNA"/>
</dbReference>
<gene>
    <name evidence="3" type="ORF">Tco_0799362</name>
</gene>
<proteinExistence type="predicted"/>
<protein>
    <submittedName>
        <fullName evidence="3">Transposon ty3-I gag-pol polyprotein</fullName>
    </submittedName>
</protein>
<organism evidence="3 4">
    <name type="scientific">Tanacetum coccineum</name>
    <dbReference type="NCBI Taxonomy" id="301880"/>
    <lineage>
        <taxon>Eukaryota</taxon>
        <taxon>Viridiplantae</taxon>
        <taxon>Streptophyta</taxon>
        <taxon>Embryophyta</taxon>
        <taxon>Tracheophyta</taxon>
        <taxon>Spermatophyta</taxon>
        <taxon>Magnoliopsida</taxon>
        <taxon>eudicotyledons</taxon>
        <taxon>Gunneridae</taxon>
        <taxon>Pentapetalae</taxon>
        <taxon>asterids</taxon>
        <taxon>campanulids</taxon>
        <taxon>Asterales</taxon>
        <taxon>Asteraceae</taxon>
        <taxon>Asteroideae</taxon>
        <taxon>Anthemideae</taxon>
        <taxon>Anthemidinae</taxon>
        <taxon>Tanacetum</taxon>
    </lineage>
</organism>
<feature type="region of interest" description="Disordered" evidence="1">
    <location>
        <begin position="88"/>
        <end position="144"/>
    </location>
</feature>
<sequence>MLLPVPDSPWVDISMDFVLGLSRTQQGIDYVFAVVDKFSNMAHFIHCKKTSDVDHIARLLFQEVVHLHGVPKSITSDRDSKKIIRANNMVEEFHPEDESEDEKSRMNSSKVGDDEDKIEKLDEEYTKQLEHEKKARIVKTDNNK</sequence>
<evidence type="ECO:0000313" key="4">
    <source>
        <dbReference type="Proteomes" id="UP001151760"/>
    </source>
</evidence>
<dbReference type="Gene3D" id="3.30.420.10">
    <property type="entry name" value="Ribonuclease H-like superfamily/Ribonuclease H"/>
    <property type="match status" value="1"/>
</dbReference>
<dbReference type="Proteomes" id="UP001151760">
    <property type="component" value="Unassembled WGS sequence"/>
</dbReference>
<reference evidence="3" key="2">
    <citation type="submission" date="2022-01" db="EMBL/GenBank/DDBJ databases">
        <authorList>
            <person name="Yamashiro T."/>
            <person name="Shiraishi A."/>
            <person name="Satake H."/>
            <person name="Nakayama K."/>
        </authorList>
    </citation>
    <scope>NUCLEOTIDE SEQUENCE</scope>
</reference>
<reference evidence="3" key="1">
    <citation type="journal article" date="2022" name="Int. J. Mol. Sci.">
        <title>Draft Genome of Tanacetum Coccineum: Genomic Comparison of Closely Related Tanacetum-Family Plants.</title>
        <authorList>
            <person name="Yamashiro T."/>
            <person name="Shiraishi A."/>
            <person name="Nakayama K."/>
            <person name="Satake H."/>
        </authorList>
    </citation>
    <scope>NUCLEOTIDE SEQUENCE</scope>
</reference>
<dbReference type="InterPro" id="IPR001584">
    <property type="entry name" value="Integrase_cat-core"/>
</dbReference>
<evidence type="ECO:0000256" key="1">
    <source>
        <dbReference type="SAM" id="MobiDB-lite"/>
    </source>
</evidence>
<accession>A0ABQ4ZQ59</accession>
<dbReference type="SUPFAM" id="SSF53098">
    <property type="entry name" value="Ribonuclease H-like"/>
    <property type="match status" value="1"/>
</dbReference>